<dbReference type="Pfam" id="PF13419">
    <property type="entry name" value="HAD_2"/>
    <property type="match status" value="1"/>
</dbReference>
<dbReference type="PANTHER" id="PTHR18901">
    <property type="entry name" value="2-DEOXYGLUCOSE-6-PHOSPHATE PHOSPHATASE 2"/>
    <property type="match status" value="1"/>
</dbReference>
<accession>A0A9P0G771</accession>
<evidence type="ECO:0000313" key="1">
    <source>
        <dbReference type="EMBL" id="CAH1102438.1"/>
    </source>
</evidence>
<dbReference type="Gene3D" id="1.10.150.240">
    <property type="entry name" value="Putative phosphatase, domain 2"/>
    <property type="match status" value="1"/>
</dbReference>
<dbReference type="Gene3D" id="3.40.50.1000">
    <property type="entry name" value="HAD superfamily/HAD-like"/>
    <property type="match status" value="1"/>
</dbReference>
<name>A0A9P0G771_9CUCU</name>
<reference evidence="1" key="1">
    <citation type="submission" date="2022-01" db="EMBL/GenBank/DDBJ databases">
        <authorList>
            <person name="King R."/>
        </authorList>
    </citation>
    <scope>NUCLEOTIDE SEQUENCE</scope>
</reference>
<dbReference type="SFLD" id="SFLDG01135">
    <property type="entry name" value="C1.5.6:_HAD__Beta-PGM__Phospha"/>
    <property type="match status" value="1"/>
</dbReference>
<evidence type="ECO:0008006" key="3">
    <source>
        <dbReference type="Google" id="ProtNLM"/>
    </source>
</evidence>
<dbReference type="InterPro" id="IPR036412">
    <property type="entry name" value="HAD-like_sf"/>
</dbReference>
<sequence length="234" mass="26172">MTTACRNLKKVTHVLFDMDGVLLDSEVLYKRAISKIASRFGKVYTAEIRSKLLGSPERECSKIAVEEMKLPMSVDKFQLEFRRLAHSYMASVSLMPGARHLVTHLKTHKIPIAVATSSSRESYDLKTKDHKEFFCMFDHIVTGASDPEVKQGKPSPDIFLVCASRFPDSPCSEKCLVFEDAPNGVLAAVRAGMQVIMVPDENIPPEHTKEAHVVIKNLEEAPIEYFGLPPLKKL</sequence>
<dbReference type="EMBL" id="OV651825">
    <property type="protein sequence ID" value="CAH1102438.1"/>
    <property type="molecule type" value="Genomic_DNA"/>
</dbReference>
<dbReference type="OrthoDB" id="40579at2759"/>
<dbReference type="InterPro" id="IPR006439">
    <property type="entry name" value="HAD-SF_hydro_IA"/>
</dbReference>
<dbReference type="SFLD" id="SFLDG01129">
    <property type="entry name" value="C1.5:_HAD__Beta-PGM__Phosphata"/>
    <property type="match status" value="1"/>
</dbReference>
<dbReference type="InterPro" id="IPR023214">
    <property type="entry name" value="HAD_sf"/>
</dbReference>
<evidence type="ECO:0000313" key="2">
    <source>
        <dbReference type="Proteomes" id="UP001153636"/>
    </source>
</evidence>
<dbReference type="FunFam" id="3.40.50.1000:FF:000055">
    <property type="entry name" value="Haloacid dehalogenase-like hydrolase family protein"/>
    <property type="match status" value="1"/>
</dbReference>
<gene>
    <name evidence="1" type="ORF">PSYICH_LOCUS3958</name>
</gene>
<dbReference type="InterPro" id="IPR041492">
    <property type="entry name" value="HAD_2"/>
</dbReference>
<organism evidence="1 2">
    <name type="scientific">Psylliodes chrysocephalus</name>
    <dbReference type="NCBI Taxonomy" id="3402493"/>
    <lineage>
        <taxon>Eukaryota</taxon>
        <taxon>Metazoa</taxon>
        <taxon>Ecdysozoa</taxon>
        <taxon>Arthropoda</taxon>
        <taxon>Hexapoda</taxon>
        <taxon>Insecta</taxon>
        <taxon>Pterygota</taxon>
        <taxon>Neoptera</taxon>
        <taxon>Endopterygota</taxon>
        <taxon>Coleoptera</taxon>
        <taxon>Polyphaga</taxon>
        <taxon>Cucujiformia</taxon>
        <taxon>Chrysomeloidea</taxon>
        <taxon>Chrysomelidae</taxon>
        <taxon>Galerucinae</taxon>
        <taxon>Alticini</taxon>
        <taxon>Psylliodes</taxon>
    </lineage>
</organism>
<dbReference type="InterPro" id="IPR023198">
    <property type="entry name" value="PGP-like_dom2"/>
</dbReference>
<dbReference type="Proteomes" id="UP001153636">
    <property type="component" value="Chromosome 13"/>
</dbReference>
<dbReference type="NCBIfam" id="TIGR01509">
    <property type="entry name" value="HAD-SF-IA-v3"/>
    <property type="match status" value="1"/>
</dbReference>
<proteinExistence type="predicted"/>
<dbReference type="GO" id="GO:0016791">
    <property type="term" value="F:phosphatase activity"/>
    <property type="evidence" value="ECO:0007669"/>
    <property type="project" value="TreeGrafter"/>
</dbReference>
<dbReference type="SFLD" id="SFLDS00003">
    <property type="entry name" value="Haloacid_Dehalogenase"/>
    <property type="match status" value="1"/>
</dbReference>
<dbReference type="SUPFAM" id="SSF56784">
    <property type="entry name" value="HAD-like"/>
    <property type="match status" value="1"/>
</dbReference>
<keyword evidence="2" id="KW-1185">Reference proteome</keyword>
<protein>
    <recommendedName>
        <fullName evidence="3">Pseudouridine-5'-phosphatase</fullName>
    </recommendedName>
</protein>
<dbReference type="AlphaFoldDB" id="A0A9P0G771"/>
<dbReference type="PANTHER" id="PTHR18901:SF38">
    <property type="entry name" value="PSEUDOURIDINE-5'-PHOSPHATASE"/>
    <property type="match status" value="1"/>
</dbReference>